<organism evidence="1 2">
    <name type="scientific">Rhodopirellula maiorica SM1</name>
    <dbReference type="NCBI Taxonomy" id="1265738"/>
    <lineage>
        <taxon>Bacteria</taxon>
        <taxon>Pseudomonadati</taxon>
        <taxon>Planctomycetota</taxon>
        <taxon>Planctomycetia</taxon>
        <taxon>Pirellulales</taxon>
        <taxon>Pirellulaceae</taxon>
        <taxon>Novipirellula</taxon>
    </lineage>
</organism>
<dbReference type="Proteomes" id="UP000011991">
    <property type="component" value="Unassembled WGS sequence"/>
</dbReference>
<comment type="caution">
    <text evidence="1">The sequence shown here is derived from an EMBL/GenBank/DDBJ whole genome shotgun (WGS) entry which is preliminary data.</text>
</comment>
<protein>
    <submittedName>
        <fullName evidence="1">Uncharacterized protein</fullName>
    </submittedName>
</protein>
<name>M5RN71_9BACT</name>
<keyword evidence="2" id="KW-1185">Reference proteome</keyword>
<sequence length="82" mass="9331">MQQVSFSSKHWQIGSRCGANALFCNSVASPGEIPDDVLGVLVIEINSYLVEHSHYKTSLYRTAWDRTYQCRDRSSLDRFSDS</sequence>
<gene>
    <name evidence="1" type="ORF">RMSM_06257</name>
</gene>
<dbReference type="AlphaFoldDB" id="M5RN71"/>
<accession>M5RN71</accession>
<dbReference type="PATRIC" id="fig|1265738.3.peg.6233"/>
<proteinExistence type="predicted"/>
<evidence type="ECO:0000313" key="2">
    <source>
        <dbReference type="Proteomes" id="UP000011991"/>
    </source>
</evidence>
<dbReference type="EMBL" id="ANOG01000905">
    <property type="protein sequence ID" value="EMI16822.1"/>
    <property type="molecule type" value="Genomic_DNA"/>
</dbReference>
<evidence type="ECO:0000313" key="1">
    <source>
        <dbReference type="EMBL" id="EMI16822.1"/>
    </source>
</evidence>
<reference evidence="1 2" key="1">
    <citation type="journal article" date="2013" name="Mar. Genomics">
        <title>Expression of sulfatases in Rhodopirellula baltica and the diversity of sulfatases in the genus Rhodopirellula.</title>
        <authorList>
            <person name="Wegner C.E."/>
            <person name="Richter-Heitmann T."/>
            <person name="Klindworth A."/>
            <person name="Klockow C."/>
            <person name="Richter M."/>
            <person name="Achstetter T."/>
            <person name="Glockner F.O."/>
            <person name="Harder J."/>
        </authorList>
    </citation>
    <scope>NUCLEOTIDE SEQUENCE [LARGE SCALE GENOMIC DNA]</scope>
    <source>
        <strain evidence="1 2">SM1</strain>
    </source>
</reference>